<sequence length="317" mass="36036">MATDEPQKPNHDLGCQHYKRKCKLLAPCCNRDYFCRICHDEKENHVLDRHAVKKVVCAKCEEVQEKLEKCTKCDIVFGKYFCSFCSLYDDEDKKQFHCKGCGLCRVGGRENFFHCETCDMCLALDLKDQHKCIEKSSRSNCAVCLEDLHTSRIEAHIPQCGHLIHRTCFREMIKTGNYACPICGESMLNMKEVWENLDEEIANCQMPEEYKDYLIQILCRDCHKESNVVFHVLGSKCTGCGSYNTCRTAGPKTNNPNVESGASNTSQPNQASNNVSEPVAANQPWLEMLESEGTAEQSVQTSDERKEPNTTNDQRST</sequence>
<dbReference type="Proteomes" id="UP000507470">
    <property type="component" value="Unassembled WGS sequence"/>
</dbReference>
<evidence type="ECO:0000256" key="2">
    <source>
        <dbReference type="ARBA" id="ARBA00022771"/>
    </source>
</evidence>
<evidence type="ECO:0000313" key="9">
    <source>
        <dbReference type="EMBL" id="CAC5414493.1"/>
    </source>
</evidence>
<name>A0A6J8E3B0_MYTCO</name>
<dbReference type="Pfam" id="PF05495">
    <property type="entry name" value="zf-CHY"/>
    <property type="match status" value="1"/>
</dbReference>
<dbReference type="Gene3D" id="3.30.40.10">
    <property type="entry name" value="Zinc/RING finger domain, C3HC4 (zinc finger)"/>
    <property type="match status" value="1"/>
</dbReference>
<dbReference type="PROSITE" id="PS50089">
    <property type="entry name" value="ZF_RING_2"/>
    <property type="match status" value="1"/>
</dbReference>
<keyword evidence="10" id="KW-1185">Reference proteome</keyword>
<dbReference type="PROSITE" id="PS51270">
    <property type="entry name" value="ZF_CTCHY"/>
    <property type="match status" value="1"/>
</dbReference>
<feature type="domain" description="RING-type" evidence="6">
    <location>
        <begin position="141"/>
        <end position="183"/>
    </location>
</feature>
<dbReference type="AlphaFoldDB" id="A0A6J8E3B0"/>
<feature type="domain" description="CTCHY-type" evidence="8">
    <location>
        <begin position="77"/>
        <end position="140"/>
    </location>
</feature>
<evidence type="ECO:0000259" key="6">
    <source>
        <dbReference type="PROSITE" id="PS50089"/>
    </source>
</evidence>
<feature type="region of interest" description="Disordered" evidence="5">
    <location>
        <begin position="251"/>
        <end position="317"/>
    </location>
</feature>
<dbReference type="SUPFAM" id="SSF161219">
    <property type="entry name" value="CHY zinc finger-like"/>
    <property type="match status" value="1"/>
</dbReference>
<accession>A0A6J8E3B0</accession>
<evidence type="ECO:0000259" key="8">
    <source>
        <dbReference type="PROSITE" id="PS51270"/>
    </source>
</evidence>
<dbReference type="InterPro" id="IPR008913">
    <property type="entry name" value="Znf_CHY"/>
</dbReference>
<dbReference type="SMART" id="SM00184">
    <property type="entry name" value="RING"/>
    <property type="match status" value="1"/>
</dbReference>
<dbReference type="InterPro" id="IPR037275">
    <property type="entry name" value="Znf_CTCHY_sf"/>
</dbReference>
<reference evidence="9 10" key="1">
    <citation type="submission" date="2020-06" db="EMBL/GenBank/DDBJ databases">
        <authorList>
            <person name="Li R."/>
            <person name="Bekaert M."/>
        </authorList>
    </citation>
    <scope>NUCLEOTIDE SEQUENCE [LARGE SCALE GENOMIC DNA]</scope>
    <source>
        <strain evidence="10">wild</strain>
    </source>
</reference>
<dbReference type="InterPro" id="IPR017921">
    <property type="entry name" value="Znf_CTCHY"/>
</dbReference>
<dbReference type="PROSITE" id="PS51266">
    <property type="entry name" value="ZF_CHY"/>
    <property type="match status" value="1"/>
</dbReference>
<dbReference type="Gene3D" id="2.20.28.10">
    <property type="match status" value="1"/>
</dbReference>
<keyword evidence="3" id="KW-0862">Zinc</keyword>
<organism evidence="9 10">
    <name type="scientific">Mytilus coruscus</name>
    <name type="common">Sea mussel</name>
    <dbReference type="NCBI Taxonomy" id="42192"/>
    <lineage>
        <taxon>Eukaryota</taxon>
        <taxon>Metazoa</taxon>
        <taxon>Spiralia</taxon>
        <taxon>Lophotrochozoa</taxon>
        <taxon>Mollusca</taxon>
        <taxon>Bivalvia</taxon>
        <taxon>Autobranchia</taxon>
        <taxon>Pteriomorphia</taxon>
        <taxon>Mytilida</taxon>
        <taxon>Mytiloidea</taxon>
        <taxon>Mytilidae</taxon>
        <taxon>Mytilinae</taxon>
        <taxon>Mytilus</taxon>
    </lineage>
</organism>
<evidence type="ECO:0000256" key="3">
    <source>
        <dbReference type="ARBA" id="ARBA00022833"/>
    </source>
</evidence>
<dbReference type="InterPro" id="IPR037274">
    <property type="entry name" value="Znf_CHY_sf"/>
</dbReference>
<feature type="domain" description="CHY-type" evidence="7">
    <location>
        <begin position="8"/>
        <end position="75"/>
    </location>
</feature>
<evidence type="ECO:0000259" key="7">
    <source>
        <dbReference type="PROSITE" id="PS51266"/>
    </source>
</evidence>
<dbReference type="PANTHER" id="PTHR21319">
    <property type="entry name" value="RING FINGER AND CHY ZINC FINGER DOMAIN-CONTAINING PROTEIN 1"/>
    <property type="match status" value="1"/>
</dbReference>
<dbReference type="GO" id="GO:0005634">
    <property type="term" value="C:nucleus"/>
    <property type="evidence" value="ECO:0007669"/>
    <property type="project" value="TreeGrafter"/>
</dbReference>
<dbReference type="EMBL" id="CACVKT020008349">
    <property type="protein sequence ID" value="CAC5414493.1"/>
    <property type="molecule type" value="Genomic_DNA"/>
</dbReference>
<proteinExistence type="predicted"/>
<protein>
    <submittedName>
        <fullName evidence="9">RCHY1</fullName>
        <ecNumber evidence="9">2.3.2.27</ecNumber>
    </submittedName>
</protein>
<dbReference type="InterPro" id="IPR039512">
    <property type="entry name" value="RCHY1_zinc-ribbon"/>
</dbReference>
<keyword evidence="9" id="KW-0012">Acyltransferase</keyword>
<dbReference type="SUPFAM" id="SSF57850">
    <property type="entry name" value="RING/U-box"/>
    <property type="match status" value="1"/>
</dbReference>
<dbReference type="EC" id="2.3.2.27" evidence="9"/>
<evidence type="ECO:0000256" key="5">
    <source>
        <dbReference type="SAM" id="MobiDB-lite"/>
    </source>
</evidence>
<dbReference type="GO" id="GO:0008270">
    <property type="term" value="F:zinc ion binding"/>
    <property type="evidence" value="ECO:0007669"/>
    <property type="project" value="UniProtKB-KW"/>
</dbReference>
<dbReference type="OrthoDB" id="411372at2759"/>
<dbReference type="CDD" id="cd16464">
    <property type="entry name" value="RING-H2_Pirh2-like"/>
    <property type="match status" value="1"/>
</dbReference>
<evidence type="ECO:0000256" key="1">
    <source>
        <dbReference type="ARBA" id="ARBA00022723"/>
    </source>
</evidence>
<dbReference type="GO" id="GO:0006511">
    <property type="term" value="P:ubiquitin-dependent protein catabolic process"/>
    <property type="evidence" value="ECO:0007669"/>
    <property type="project" value="TreeGrafter"/>
</dbReference>
<keyword evidence="2 4" id="KW-0863">Zinc-finger</keyword>
<dbReference type="SUPFAM" id="SSF161245">
    <property type="entry name" value="Zinc hairpin stack"/>
    <property type="match status" value="1"/>
</dbReference>
<evidence type="ECO:0000313" key="10">
    <source>
        <dbReference type="Proteomes" id="UP000507470"/>
    </source>
</evidence>
<dbReference type="Pfam" id="PF13639">
    <property type="entry name" value="zf-RING_2"/>
    <property type="match status" value="1"/>
</dbReference>
<dbReference type="GO" id="GO:0016567">
    <property type="term" value="P:protein ubiquitination"/>
    <property type="evidence" value="ECO:0007669"/>
    <property type="project" value="TreeGrafter"/>
</dbReference>
<dbReference type="GO" id="GO:0061630">
    <property type="term" value="F:ubiquitin protein ligase activity"/>
    <property type="evidence" value="ECO:0007669"/>
    <property type="project" value="UniProtKB-EC"/>
</dbReference>
<dbReference type="PANTHER" id="PTHR21319:SF53">
    <property type="entry name" value="RING FINGER AND CHY ZINC FINGER DOMAIN-CONTAINING PROTEIN 1"/>
    <property type="match status" value="1"/>
</dbReference>
<feature type="compositionally biased region" description="Polar residues" evidence="5">
    <location>
        <begin position="251"/>
        <end position="276"/>
    </location>
</feature>
<evidence type="ECO:0000256" key="4">
    <source>
        <dbReference type="PROSITE-ProRule" id="PRU00601"/>
    </source>
</evidence>
<keyword evidence="9" id="KW-0808">Transferase</keyword>
<dbReference type="InterPro" id="IPR001841">
    <property type="entry name" value="Znf_RING"/>
</dbReference>
<gene>
    <name evidence="9" type="ORF">MCOR_47285</name>
</gene>
<dbReference type="Pfam" id="PF14599">
    <property type="entry name" value="zinc_ribbon_6"/>
    <property type="match status" value="1"/>
</dbReference>
<keyword evidence="1" id="KW-0479">Metal-binding</keyword>
<dbReference type="InterPro" id="IPR013083">
    <property type="entry name" value="Znf_RING/FYVE/PHD"/>
</dbReference>